<dbReference type="EMBL" id="CP144538">
    <property type="protein sequence ID" value="WWC64445.1"/>
    <property type="molecule type" value="Genomic_DNA"/>
</dbReference>
<evidence type="ECO:0000313" key="2">
    <source>
        <dbReference type="EMBL" id="OBR82899.1"/>
    </source>
</evidence>
<dbReference type="VEuPathDB" id="FungiDB:I303_06456"/>
<sequence length="106" mass="12064">MSNSNSEGQQILDGPESLVSLNTATGEEDVSKTHSSHPSHVFEIDDRFQPGMNKSTGTWHIKKLERQPKDLQHWKDSTLPLVWRYRIKDFSGVTKTSDGRTVTKLR</sequence>
<feature type="region of interest" description="Disordered" evidence="1">
    <location>
        <begin position="1"/>
        <end position="49"/>
    </location>
</feature>
<evidence type="ECO:0000313" key="4">
    <source>
        <dbReference type="Proteomes" id="UP000078595"/>
    </source>
</evidence>
<accession>A0A1A5ZYL9</accession>
<reference evidence="2" key="1">
    <citation type="submission" date="2013-07" db="EMBL/GenBank/DDBJ databases">
        <title>The Genome Sequence of Cryptococcus dejecticola CBS10117.</title>
        <authorList>
            <consortium name="The Broad Institute Genome Sequencing Platform"/>
            <person name="Cuomo C."/>
            <person name="Litvintseva A."/>
            <person name="Chen Y."/>
            <person name="Heitman J."/>
            <person name="Sun S."/>
            <person name="Springer D."/>
            <person name="Dromer F."/>
            <person name="Young S.K."/>
            <person name="Zeng Q."/>
            <person name="Gargeya S."/>
            <person name="Fitzgerald M."/>
            <person name="Abouelleil A."/>
            <person name="Alvarado L."/>
            <person name="Berlin A.M."/>
            <person name="Chapman S.B."/>
            <person name="Dewar J."/>
            <person name="Goldberg J."/>
            <person name="Griggs A."/>
            <person name="Gujja S."/>
            <person name="Hansen M."/>
            <person name="Howarth C."/>
            <person name="Imamovic A."/>
            <person name="Larimer J."/>
            <person name="McCowan C."/>
            <person name="Murphy C."/>
            <person name="Pearson M."/>
            <person name="Priest M."/>
            <person name="Roberts A."/>
            <person name="Saif S."/>
            <person name="Shea T."/>
            <person name="Sykes S."/>
            <person name="Wortman J."/>
            <person name="Nusbaum C."/>
            <person name="Birren B."/>
        </authorList>
    </citation>
    <scope>NUCLEOTIDE SEQUENCE [LARGE SCALE GENOMIC DNA]</scope>
    <source>
        <strain evidence="2">CBS 10117</strain>
    </source>
</reference>
<organism evidence="2">
    <name type="scientific">Kwoniella dejecticola CBS 10117</name>
    <dbReference type="NCBI Taxonomy" id="1296121"/>
    <lineage>
        <taxon>Eukaryota</taxon>
        <taxon>Fungi</taxon>
        <taxon>Dikarya</taxon>
        <taxon>Basidiomycota</taxon>
        <taxon>Agaricomycotina</taxon>
        <taxon>Tremellomycetes</taxon>
        <taxon>Tremellales</taxon>
        <taxon>Cryptococcaceae</taxon>
        <taxon>Kwoniella</taxon>
    </lineage>
</organism>
<keyword evidence="4" id="KW-1185">Reference proteome</keyword>
<gene>
    <name evidence="2" type="ORF">I303_06456</name>
    <name evidence="3" type="ORF">I303_107055</name>
</gene>
<reference evidence="3" key="3">
    <citation type="submission" date="2024-02" db="EMBL/GenBank/DDBJ databases">
        <title>Comparative genomics of Cryptococcus and Kwoniella reveals pathogenesis evolution and contrasting modes of karyotype evolution via chromosome fusion or intercentromeric recombination.</title>
        <authorList>
            <person name="Coelho M.A."/>
            <person name="David-Palma M."/>
            <person name="Shea T."/>
            <person name="Bowers K."/>
            <person name="McGinley-Smith S."/>
            <person name="Mohammad A.W."/>
            <person name="Gnirke A."/>
            <person name="Yurkov A.M."/>
            <person name="Nowrousian M."/>
            <person name="Sun S."/>
            <person name="Cuomo C.A."/>
            <person name="Heitman J."/>
        </authorList>
    </citation>
    <scope>NUCLEOTIDE SEQUENCE</scope>
    <source>
        <strain evidence="3">CBS 10117</strain>
    </source>
</reference>
<name>A0A1A5ZYL9_9TREE</name>
<dbReference type="GeneID" id="28970155"/>
<dbReference type="AlphaFoldDB" id="A0A1A5ZYL9"/>
<proteinExistence type="predicted"/>
<evidence type="ECO:0000256" key="1">
    <source>
        <dbReference type="SAM" id="MobiDB-lite"/>
    </source>
</evidence>
<dbReference type="RefSeq" id="XP_018260741.1">
    <property type="nucleotide sequence ID" value="XM_018409738.1"/>
</dbReference>
<protein>
    <submittedName>
        <fullName evidence="2">Uncharacterized protein</fullName>
    </submittedName>
</protein>
<dbReference type="EMBL" id="KI894034">
    <property type="protein sequence ID" value="OBR82899.1"/>
    <property type="molecule type" value="Genomic_DNA"/>
</dbReference>
<dbReference type="Proteomes" id="UP000078595">
    <property type="component" value="Chromosome 9"/>
</dbReference>
<evidence type="ECO:0000313" key="3">
    <source>
        <dbReference type="EMBL" id="WWC64445.1"/>
    </source>
</evidence>
<reference evidence="3" key="2">
    <citation type="submission" date="2013-07" db="EMBL/GenBank/DDBJ databases">
        <authorList>
            <consortium name="The Broad Institute Genome Sequencing Platform"/>
            <person name="Cuomo C."/>
            <person name="Litvintseva A."/>
            <person name="Chen Y."/>
            <person name="Heitman J."/>
            <person name="Sun S."/>
            <person name="Springer D."/>
            <person name="Dromer F."/>
            <person name="Young S.K."/>
            <person name="Zeng Q."/>
            <person name="Gargeya S."/>
            <person name="Fitzgerald M."/>
            <person name="Abouelleil A."/>
            <person name="Alvarado L."/>
            <person name="Berlin A.M."/>
            <person name="Chapman S.B."/>
            <person name="Dewar J."/>
            <person name="Goldberg J."/>
            <person name="Griggs A."/>
            <person name="Gujja S."/>
            <person name="Hansen M."/>
            <person name="Howarth C."/>
            <person name="Imamovic A."/>
            <person name="Larimer J."/>
            <person name="McCowan C."/>
            <person name="Murphy C."/>
            <person name="Pearson M."/>
            <person name="Priest M."/>
            <person name="Roberts A."/>
            <person name="Saif S."/>
            <person name="Shea T."/>
            <person name="Sykes S."/>
            <person name="Wortman J."/>
            <person name="Nusbaum C."/>
            <person name="Birren B."/>
        </authorList>
    </citation>
    <scope>NUCLEOTIDE SEQUENCE</scope>
    <source>
        <strain evidence="3">CBS 10117</strain>
    </source>
</reference>
<dbReference type="KEGG" id="kdj:28970155"/>